<protein>
    <submittedName>
        <fullName evidence="1">Uncharacterized protein</fullName>
    </submittedName>
</protein>
<comment type="caution">
    <text evidence="1">The sequence shown here is derived from an EMBL/GenBank/DDBJ whole genome shotgun (WGS) entry which is preliminary data.</text>
</comment>
<accession>A0ACB5R0D0</accession>
<keyword evidence="2" id="KW-1185">Reference proteome</keyword>
<sequence>MNEIANWLGFYNARRVHSTLNYVSRMTFEKNWAAANQRQAA</sequence>
<reference evidence="1" key="1">
    <citation type="submission" date="2021-09" db="EMBL/GenBank/DDBJ databases">
        <title>Isolation and characterization of 3-chlorobenzoate degrading bacteria from soils in Shizuoka.</title>
        <authorList>
            <person name="Ifat A."/>
            <person name="Ogawa N."/>
            <person name="Kimbara K."/>
            <person name="Moriuchi R."/>
            <person name="Dohra H."/>
            <person name="Shintani M."/>
        </authorList>
    </citation>
    <scope>NUCLEOTIDE SEQUENCE</scope>
    <source>
        <strain evidence="1">19CS2-2</strain>
    </source>
</reference>
<dbReference type="EMBL" id="BPUR01000023">
    <property type="protein sequence ID" value="GJH20871.1"/>
    <property type="molecule type" value="Genomic_DNA"/>
</dbReference>
<evidence type="ECO:0000313" key="2">
    <source>
        <dbReference type="Proteomes" id="UP001055013"/>
    </source>
</evidence>
<proteinExistence type="predicted"/>
<gene>
    <name evidence="1" type="ORF">CBA19CS22_30035</name>
</gene>
<organism evidence="1 2">
    <name type="scientific">Caballeronia novacaledonica</name>
    <dbReference type="NCBI Taxonomy" id="1544861"/>
    <lineage>
        <taxon>Bacteria</taxon>
        <taxon>Pseudomonadati</taxon>
        <taxon>Pseudomonadota</taxon>
        <taxon>Betaproteobacteria</taxon>
        <taxon>Burkholderiales</taxon>
        <taxon>Burkholderiaceae</taxon>
        <taxon>Caballeronia</taxon>
    </lineage>
</organism>
<name>A0ACB5R0D0_9BURK</name>
<dbReference type="Proteomes" id="UP001055013">
    <property type="component" value="Unassembled WGS sequence"/>
</dbReference>
<evidence type="ECO:0000313" key="1">
    <source>
        <dbReference type="EMBL" id="GJH20871.1"/>
    </source>
</evidence>